<dbReference type="PANTHER" id="PTHR38782">
    <property type="match status" value="1"/>
</dbReference>
<evidence type="ECO:0000259" key="6">
    <source>
        <dbReference type="Pfam" id="PF03888"/>
    </source>
</evidence>
<evidence type="ECO:0000256" key="2">
    <source>
        <dbReference type="ARBA" id="ARBA00008150"/>
    </source>
</evidence>
<evidence type="ECO:0000256" key="1">
    <source>
        <dbReference type="ARBA" id="ARBA00004418"/>
    </source>
</evidence>
<keyword evidence="9" id="KW-1185">Reference proteome</keyword>
<reference evidence="8 9" key="1">
    <citation type="submission" date="2019-03" db="EMBL/GenBank/DDBJ databases">
        <title>Genomic Encyclopedia of Type Strains, Phase IV (KMG-IV): sequencing the most valuable type-strain genomes for metagenomic binning, comparative biology and taxonomic classification.</title>
        <authorList>
            <person name="Goeker M."/>
        </authorList>
    </citation>
    <scope>NUCLEOTIDE SEQUENCE [LARGE SCALE GENOMIC DNA]</scope>
    <source>
        <strain evidence="8 9">DSM 103923</strain>
    </source>
</reference>
<feature type="signal peptide" evidence="5">
    <location>
        <begin position="1"/>
        <end position="18"/>
    </location>
</feature>
<proteinExistence type="inferred from homology"/>
<evidence type="ECO:0000256" key="4">
    <source>
        <dbReference type="ARBA" id="ARBA00022764"/>
    </source>
</evidence>
<dbReference type="InterPro" id="IPR033434">
    <property type="entry name" value="MucB/RseB_N"/>
</dbReference>
<comment type="subcellular location">
    <subcellularLocation>
        <location evidence="1">Periplasm</location>
    </subcellularLocation>
</comment>
<dbReference type="Gene3D" id="3.30.200.100">
    <property type="entry name" value="MucB/RseB, C-terminal domain"/>
    <property type="match status" value="1"/>
</dbReference>
<dbReference type="EMBL" id="SLZY01000016">
    <property type="protein sequence ID" value="TCS70432.1"/>
    <property type="molecule type" value="Genomic_DNA"/>
</dbReference>
<dbReference type="AlphaFoldDB" id="A0A4R3JT30"/>
<protein>
    <submittedName>
        <fullName evidence="8">MucB/RseB-like sigma(E) regulatory protein</fullName>
    </submittedName>
</protein>
<evidence type="ECO:0000256" key="3">
    <source>
        <dbReference type="ARBA" id="ARBA00022729"/>
    </source>
</evidence>
<organism evidence="8 9">
    <name type="scientific">Sulfuritortus calidifontis</name>
    <dbReference type="NCBI Taxonomy" id="1914471"/>
    <lineage>
        <taxon>Bacteria</taxon>
        <taxon>Pseudomonadati</taxon>
        <taxon>Pseudomonadota</taxon>
        <taxon>Betaproteobacteria</taxon>
        <taxon>Nitrosomonadales</taxon>
        <taxon>Thiobacillaceae</taxon>
        <taxon>Sulfuritortus</taxon>
    </lineage>
</organism>
<comment type="caution">
    <text evidence="8">The sequence shown here is derived from an EMBL/GenBank/DDBJ whole genome shotgun (WGS) entry which is preliminary data.</text>
</comment>
<comment type="similarity">
    <text evidence="2">Belongs to the RseB family.</text>
</comment>
<keyword evidence="4" id="KW-0574">Periplasm</keyword>
<dbReference type="Proteomes" id="UP000295135">
    <property type="component" value="Unassembled WGS sequence"/>
</dbReference>
<dbReference type="Pfam" id="PF17188">
    <property type="entry name" value="MucB_RseB_C"/>
    <property type="match status" value="1"/>
</dbReference>
<accession>A0A4R3JT30</accession>
<keyword evidence="3 5" id="KW-0732">Signal</keyword>
<evidence type="ECO:0000313" key="9">
    <source>
        <dbReference type="Proteomes" id="UP000295135"/>
    </source>
</evidence>
<dbReference type="PIRSF" id="PIRSF005427">
    <property type="entry name" value="RseB"/>
    <property type="match status" value="1"/>
</dbReference>
<sequence>MRQGWIGLVCLVAGQVWAAPDPADWLQNVAEAPRRLSYEGVFVFQHGDTMQTVQIVNRPAGSGKESRLTLLDGVPREVLCSKAESISLSTSDGQTKLERRLNSRHFPDLLPAQAERLLAWYELKPGKMARVAGLDCRQLELVPKDRYRWGYVLCAEKGTDLPLKAVMVNERGQPLMQYAFTEVQIGRAREPAMPKLSAKAMAEAPAQASGDTLRLKQLPPGFVRVAAVKRKLPQHAEATEHWVFSDGLTHISLFIEPMARMPQSPVKGESRRGMLNMMVRQVGQHQVTVLGEAPWPAIEAVAMAVEDR</sequence>
<dbReference type="GO" id="GO:0045152">
    <property type="term" value="F:antisigma factor binding"/>
    <property type="evidence" value="ECO:0007669"/>
    <property type="project" value="TreeGrafter"/>
</dbReference>
<dbReference type="RefSeq" id="WP_126463094.1">
    <property type="nucleotide sequence ID" value="NZ_AP018721.1"/>
</dbReference>
<feature type="domain" description="MucB/RseB N-terminal" evidence="6">
    <location>
        <begin position="22"/>
        <end position="192"/>
    </location>
</feature>
<name>A0A4R3JT30_9PROT</name>
<evidence type="ECO:0000259" key="7">
    <source>
        <dbReference type="Pfam" id="PF17188"/>
    </source>
</evidence>
<gene>
    <name evidence="8" type="ORF">EDC61_11631</name>
</gene>
<dbReference type="InterPro" id="IPR005588">
    <property type="entry name" value="MucB_RseB"/>
</dbReference>
<dbReference type="GO" id="GO:0032885">
    <property type="term" value="P:regulation of polysaccharide biosynthetic process"/>
    <property type="evidence" value="ECO:0007669"/>
    <property type="project" value="TreeGrafter"/>
</dbReference>
<dbReference type="PANTHER" id="PTHR38782:SF1">
    <property type="entry name" value="SIGMA-E FACTOR REGULATORY PROTEIN RSEB"/>
    <property type="match status" value="1"/>
</dbReference>
<evidence type="ECO:0000313" key="8">
    <source>
        <dbReference type="EMBL" id="TCS70432.1"/>
    </source>
</evidence>
<dbReference type="InterPro" id="IPR038484">
    <property type="entry name" value="MucB/RseB_C_sf"/>
</dbReference>
<dbReference type="Gene3D" id="2.50.20.10">
    <property type="entry name" value="Lipoprotein localisation LolA/LolB/LppX"/>
    <property type="match status" value="1"/>
</dbReference>
<dbReference type="CDD" id="cd16327">
    <property type="entry name" value="RseB"/>
    <property type="match status" value="1"/>
</dbReference>
<dbReference type="GO" id="GO:0030288">
    <property type="term" value="C:outer membrane-bounded periplasmic space"/>
    <property type="evidence" value="ECO:0007669"/>
    <property type="project" value="TreeGrafter"/>
</dbReference>
<evidence type="ECO:0000256" key="5">
    <source>
        <dbReference type="SAM" id="SignalP"/>
    </source>
</evidence>
<dbReference type="InterPro" id="IPR033436">
    <property type="entry name" value="MucB/RseB_C"/>
</dbReference>
<feature type="domain" description="MucB/RseB C-terminal" evidence="7">
    <location>
        <begin position="212"/>
        <end position="305"/>
    </location>
</feature>
<feature type="chain" id="PRO_5021009506" evidence="5">
    <location>
        <begin position="19"/>
        <end position="308"/>
    </location>
</feature>
<dbReference type="Pfam" id="PF03888">
    <property type="entry name" value="MucB_RseB"/>
    <property type="match status" value="1"/>
</dbReference>
<dbReference type="OrthoDB" id="7067274at2"/>